<comment type="subcellular location">
    <subcellularLocation>
        <location evidence="12">Cell inner membrane</location>
        <topology evidence="12">Multi-pass membrane protein</topology>
    </subcellularLocation>
    <subcellularLocation>
        <location evidence="1">Cell membrane</location>
        <topology evidence="1">Multi-pass membrane protein</topology>
    </subcellularLocation>
</comment>
<name>G7V8Q7_THELD</name>
<evidence type="ECO:0000256" key="8">
    <source>
        <dbReference type="ARBA" id="ARBA00023136"/>
    </source>
</evidence>
<feature type="transmembrane region" description="Helical" evidence="12">
    <location>
        <begin position="257"/>
        <end position="281"/>
    </location>
</feature>
<evidence type="ECO:0000256" key="11">
    <source>
        <dbReference type="ARBA" id="ARBA00061053"/>
    </source>
</evidence>
<dbReference type="OrthoDB" id="9805019at2"/>
<organism evidence="14 15">
    <name type="scientific">Thermovirga lienii (strain ATCC BAA-1197 / DSM 17291 / Cas60314)</name>
    <dbReference type="NCBI Taxonomy" id="580340"/>
    <lineage>
        <taxon>Bacteria</taxon>
        <taxon>Thermotogati</taxon>
        <taxon>Synergistota</taxon>
        <taxon>Synergistia</taxon>
        <taxon>Synergistales</taxon>
        <taxon>Thermovirgaceae</taxon>
        <taxon>Thermovirga</taxon>
    </lineage>
</organism>
<dbReference type="InterPro" id="IPR055344">
    <property type="entry name" value="SecD_SecF_C_bact"/>
</dbReference>
<dbReference type="Gene3D" id="1.20.1640.10">
    <property type="entry name" value="Multidrug efflux transporter AcrB transmembrane domain"/>
    <property type="match status" value="1"/>
</dbReference>
<comment type="similarity">
    <text evidence="11">In the N-terminal section; belongs to the SecD/SecF family. SecD subfamily.</text>
</comment>
<protein>
    <recommendedName>
        <fullName evidence="12">Protein-export membrane protein SecF</fullName>
    </recommendedName>
</protein>
<evidence type="ECO:0000256" key="2">
    <source>
        <dbReference type="ARBA" id="ARBA00022448"/>
    </source>
</evidence>
<dbReference type="HOGENOM" id="CLU_050012_0_1_0"/>
<dbReference type="GO" id="GO:0015450">
    <property type="term" value="F:protein-transporting ATPase activity"/>
    <property type="evidence" value="ECO:0007669"/>
    <property type="project" value="InterPro"/>
</dbReference>
<dbReference type="InterPro" id="IPR022645">
    <property type="entry name" value="SecD/SecF_bac"/>
</dbReference>
<keyword evidence="7 12" id="KW-0811">Translocation</keyword>
<dbReference type="SUPFAM" id="SSF82866">
    <property type="entry name" value="Multidrug efflux transporter AcrB transmembrane domain"/>
    <property type="match status" value="1"/>
</dbReference>
<evidence type="ECO:0000256" key="1">
    <source>
        <dbReference type="ARBA" id="ARBA00004651"/>
    </source>
</evidence>
<dbReference type="GO" id="GO:0043952">
    <property type="term" value="P:protein transport by the Sec complex"/>
    <property type="evidence" value="ECO:0007669"/>
    <property type="project" value="UniProtKB-UniRule"/>
</dbReference>
<dbReference type="GO" id="GO:0006605">
    <property type="term" value="P:protein targeting"/>
    <property type="evidence" value="ECO:0007669"/>
    <property type="project" value="UniProtKB-UniRule"/>
</dbReference>
<feature type="transmembrane region" description="Helical" evidence="12">
    <location>
        <begin position="154"/>
        <end position="175"/>
    </location>
</feature>
<evidence type="ECO:0000313" key="15">
    <source>
        <dbReference type="Proteomes" id="UP000005868"/>
    </source>
</evidence>
<dbReference type="EMBL" id="CP003096">
    <property type="protein sequence ID" value="AER66348.1"/>
    <property type="molecule type" value="Genomic_DNA"/>
</dbReference>
<keyword evidence="3 12" id="KW-1003">Cell membrane</keyword>
<feature type="transmembrane region" description="Helical" evidence="12">
    <location>
        <begin position="16"/>
        <end position="34"/>
    </location>
</feature>
<keyword evidence="15" id="KW-1185">Reference proteome</keyword>
<keyword evidence="2 12" id="KW-0813">Transport</keyword>
<comment type="subunit">
    <text evidence="12">Forms a complex with SecD. Part of the essential Sec protein translocation apparatus which comprises SecA, SecYEG and auxiliary proteins SecDF. Other proteins may also be involved.</text>
</comment>
<evidence type="ECO:0000256" key="4">
    <source>
        <dbReference type="ARBA" id="ARBA00022692"/>
    </source>
</evidence>
<dbReference type="KEGG" id="tli:Tlie_0613"/>
<dbReference type="GO" id="GO:0005886">
    <property type="term" value="C:plasma membrane"/>
    <property type="evidence" value="ECO:0007669"/>
    <property type="project" value="UniProtKB-SubCell"/>
</dbReference>
<dbReference type="Pfam" id="PF02355">
    <property type="entry name" value="SecD_SecF_C"/>
    <property type="match status" value="1"/>
</dbReference>
<accession>G7V8Q7</accession>
<reference evidence="14 15" key="2">
    <citation type="journal article" date="2012" name="Stand. Genomic Sci.">
        <title>Genome sequence of the moderately thermophilic, amino-acid-degrading and sulfur-reducing bacterium Thermovirga lienii type strain (Cas60314(T)).</title>
        <authorList>
            <person name="Goker M."/>
            <person name="Saunders E."/>
            <person name="Lapidus A."/>
            <person name="Nolan M."/>
            <person name="Lucas S."/>
            <person name="Hammon N."/>
            <person name="Deshpande S."/>
            <person name="Cheng J.F."/>
            <person name="Han C."/>
            <person name="Tapia R."/>
            <person name="Goodwin L.A."/>
            <person name="Pitluck S."/>
            <person name="Liolios K."/>
            <person name="Mavromatis K."/>
            <person name="Pagani I."/>
            <person name="Ivanova N."/>
            <person name="Mikhailova N."/>
            <person name="Pati A."/>
            <person name="Chen A."/>
            <person name="Palaniappan K."/>
            <person name="Land M."/>
            <person name="Chang Y.J."/>
            <person name="Jeffries C.D."/>
            <person name="Brambilla E.M."/>
            <person name="Rohde M."/>
            <person name="Spring S."/>
            <person name="Detter J.C."/>
            <person name="Woyke T."/>
            <person name="Bristow J."/>
            <person name="Eisen J.A."/>
            <person name="Markowitz V."/>
            <person name="Hugenholtz P."/>
            <person name="Kyrpides N.C."/>
            <person name="Klenk H.P."/>
        </authorList>
    </citation>
    <scope>NUCLEOTIDE SEQUENCE [LARGE SCALE GENOMIC DNA]</scope>
    <source>
        <strain evidence="15">ATCC BAA-1197 / DSM 17291 / Cas60314</strain>
    </source>
</reference>
<proteinExistence type="inferred from homology"/>
<dbReference type="eggNOG" id="COG0341">
    <property type="taxonomic scope" value="Bacteria"/>
</dbReference>
<gene>
    <name evidence="12" type="primary">secF</name>
    <name evidence="14" type="ordered locus">Tlie_0613</name>
</gene>
<evidence type="ECO:0000256" key="7">
    <source>
        <dbReference type="ARBA" id="ARBA00023010"/>
    </source>
</evidence>
<feature type="transmembrane region" description="Helical" evidence="12">
    <location>
        <begin position="233"/>
        <end position="251"/>
    </location>
</feature>
<dbReference type="InterPro" id="IPR022646">
    <property type="entry name" value="SecD/SecF_CS"/>
</dbReference>
<dbReference type="AlphaFoldDB" id="G7V8Q7"/>
<evidence type="ECO:0000256" key="6">
    <source>
        <dbReference type="ARBA" id="ARBA00022989"/>
    </source>
</evidence>
<feature type="domain" description="Protein export membrane protein SecD/SecF C-terminal" evidence="13">
    <location>
        <begin position="101"/>
        <end position="285"/>
    </location>
</feature>
<evidence type="ECO:0000259" key="13">
    <source>
        <dbReference type="Pfam" id="PF02355"/>
    </source>
</evidence>
<keyword evidence="6 12" id="KW-1133">Transmembrane helix</keyword>
<evidence type="ECO:0000313" key="14">
    <source>
        <dbReference type="EMBL" id="AER66348.1"/>
    </source>
</evidence>
<dbReference type="Pfam" id="PF07549">
    <property type="entry name" value="Sec_GG"/>
    <property type="match status" value="1"/>
</dbReference>
<dbReference type="FunFam" id="1.20.1640.10:FF:000024">
    <property type="entry name" value="Multifunctional fusion protein"/>
    <property type="match status" value="1"/>
</dbReference>
<sequence>MTRGNFSINFMKIRRIALLLSAVLILGSISLLMFRGLNLGIDFKGGNLLQIELPEPTNVSEVRNAMSEAKAEQAVIQAYSDRGFIIRLKTDSDEEVNKVISVMKSKYPGMELLRLEKVGPVVGQALRKQALIAVCVALLGILAYITFRFRFRFAVVSVLALIHDSLITLGVFSLTGREISLPFIAAILTIVGYSLNDTIVVLDRIRENWKHVSKEGIINVLNMSINQTLSRTINTSLTTFLPVTALFIWGGPVIANFAFAIMVGIIVGTYSSIYIASALLAEWYKASPEKR</sequence>
<evidence type="ECO:0000256" key="12">
    <source>
        <dbReference type="HAMAP-Rule" id="MF_01464"/>
    </source>
</evidence>
<keyword evidence="4 12" id="KW-0812">Transmembrane</keyword>
<comment type="similarity">
    <text evidence="12">Belongs to the SecD/SecF family. SecF subfamily.</text>
</comment>
<keyword evidence="12" id="KW-0997">Cell inner membrane</keyword>
<evidence type="ECO:0000256" key="10">
    <source>
        <dbReference type="ARBA" id="ARBA00060856"/>
    </source>
</evidence>
<evidence type="ECO:0000256" key="3">
    <source>
        <dbReference type="ARBA" id="ARBA00022475"/>
    </source>
</evidence>
<dbReference type="InterPro" id="IPR022813">
    <property type="entry name" value="SecD/SecF_arch_bac"/>
</dbReference>
<dbReference type="GO" id="GO:0065002">
    <property type="term" value="P:intracellular protein transmembrane transport"/>
    <property type="evidence" value="ECO:0007669"/>
    <property type="project" value="UniProtKB-UniRule"/>
</dbReference>
<dbReference type="Proteomes" id="UP000005868">
    <property type="component" value="Chromosome"/>
</dbReference>
<feature type="transmembrane region" description="Helical" evidence="12">
    <location>
        <begin position="130"/>
        <end position="147"/>
    </location>
</feature>
<keyword evidence="5 12" id="KW-0653">Protein transport</keyword>
<comment type="function">
    <text evidence="9 12">Part of the Sec protein translocase complex. Interacts with the SecYEG preprotein conducting channel. SecDF uses the proton motive force (PMF) to complete protein translocation after the ATP-dependent function of SecA.</text>
</comment>
<dbReference type="STRING" id="580340.Tlie_0613"/>
<reference evidence="15" key="1">
    <citation type="submission" date="2011-10" db="EMBL/GenBank/DDBJ databases">
        <title>The complete genome of chromosome of Thermovirga lienii DSM 17291.</title>
        <authorList>
            <consortium name="US DOE Joint Genome Institute (JGI-PGF)"/>
            <person name="Lucas S."/>
            <person name="Copeland A."/>
            <person name="Lapidus A."/>
            <person name="Glavina del Rio T."/>
            <person name="Dalin E."/>
            <person name="Tice H."/>
            <person name="Bruce D."/>
            <person name="Goodwin L."/>
            <person name="Pitluck S."/>
            <person name="Peters L."/>
            <person name="Mikhailova N."/>
            <person name="Saunders E."/>
            <person name="Kyrpides N."/>
            <person name="Mavromatis K."/>
            <person name="Ivanova N."/>
            <person name="Last F.I."/>
            <person name="Brettin T."/>
            <person name="Detter J.C."/>
            <person name="Han C."/>
            <person name="Larimer F."/>
            <person name="Land M."/>
            <person name="Hauser L."/>
            <person name="Markowitz V."/>
            <person name="Cheng J.-F."/>
            <person name="Hugenholtz P."/>
            <person name="Woyke T."/>
            <person name="Wu D."/>
            <person name="Spring S."/>
            <person name="Schroeder M."/>
            <person name="Brambilla E.-M."/>
            <person name="Klenk H.-P."/>
            <person name="Eisen J.A."/>
        </authorList>
    </citation>
    <scope>NUCLEOTIDE SEQUENCE [LARGE SCALE GENOMIC DNA]</scope>
    <source>
        <strain evidence="15">ATCC BAA-1197 / DSM 17291 / Cas60314</strain>
    </source>
</reference>
<comment type="similarity">
    <text evidence="10">In the C-terminal section; belongs to the SecD/SecF family. SecF subfamily.</text>
</comment>
<dbReference type="PANTHER" id="PTHR30081:SF8">
    <property type="entry name" value="PROTEIN TRANSLOCASE SUBUNIT SECF"/>
    <property type="match status" value="1"/>
</dbReference>
<dbReference type="PANTHER" id="PTHR30081">
    <property type="entry name" value="PROTEIN-EXPORT MEMBRANE PROTEIN SEC"/>
    <property type="match status" value="1"/>
</dbReference>
<dbReference type="HAMAP" id="MF_01464_B">
    <property type="entry name" value="SecF_B"/>
    <property type="match status" value="1"/>
</dbReference>
<dbReference type="PRINTS" id="PR01755">
    <property type="entry name" value="SECFTRNLCASE"/>
</dbReference>
<dbReference type="InterPro" id="IPR048634">
    <property type="entry name" value="SecD_SecF_C"/>
</dbReference>
<evidence type="ECO:0000256" key="9">
    <source>
        <dbReference type="ARBA" id="ARBA00059018"/>
    </source>
</evidence>
<dbReference type="NCBIfam" id="TIGR00966">
    <property type="entry name" value="transloc_SecF"/>
    <property type="match status" value="1"/>
</dbReference>
<dbReference type="NCBIfam" id="TIGR00916">
    <property type="entry name" value="2A0604s01"/>
    <property type="match status" value="1"/>
</dbReference>
<dbReference type="InterPro" id="IPR005665">
    <property type="entry name" value="SecF_bac"/>
</dbReference>
<keyword evidence="8 12" id="KW-0472">Membrane</keyword>
<feature type="transmembrane region" description="Helical" evidence="12">
    <location>
        <begin position="181"/>
        <end position="202"/>
    </location>
</feature>
<evidence type="ECO:0000256" key="5">
    <source>
        <dbReference type="ARBA" id="ARBA00022927"/>
    </source>
</evidence>